<evidence type="ECO:0000259" key="1">
    <source>
        <dbReference type="Pfam" id="PF00078"/>
    </source>
</evidence>
<protein>
    <recommendedName>
        <fullName evidence="1">Reverse transcriptase domain-containing protein</fullName>
    </recommendedName>
</protein>
<dbReference type="Gene3D" id="3.30.70.270">
    <property type="match status" value="1"/>
</dbReference>
<dbReference type="Gene3D" id="3.10.10.10">
    <property type="entry name" value="HIV Type 1 Reverse Transcriptase, subunit A, domain 1"/>
    <property type="match status" value="1"/>
</dbReference>
<accession>A0A3Q7GF33</accession>
<name>A0A3Q7GF33_SOLLC</name>
<keyword evidence="3" id="KW-1185">Reference proteome</keyword>
<dbReference type="STRING" id="4081.A0A3Q7GF33"/>
<dbReference type="PANTHER" id="PTHR24559">
    <property type="entry name" value="TRANSPOSON TY3-I GAG-POL POLYPROTEIN"/>
    <property type="match status" value="1"/>
</dbReference>
<sequence>MRSVAGRRVCMDYQKLNAWTEKNHIPMPFMDKMLDRLVGNGWYCFLDGYSGYNQISIAPEDQEKTTFTCPYGTFTFKRLLFGLCNAAATFRRCMMSIFFDMVVAIELLILEYKDTWIFGSSIRIRTTVQVFGKVLSFLLFIDRTSDWCSGSVRVWKFVSLPLVPVLVRCSKKVLVPPREGSPLLLYLSLLILEYKDTWIFGSSVRIRTTVQVFGKVLSFLLFIDGTSDWCSGSVRGSRVEVRFAPARSRPVSLWIQAVVCCCFKWRVVAPDVIVVWNRNVSRIYSVV</sequence>
<dbReference type="InterPro" id="IPR053134">
    <property type="entry name" value="RNA-dir_DNA_polymerase"/>
</dbReference>
<organism evidence="2">
    <name type="scientific">Solanum lycopersicum</name>
    <name type="common">Tomato</name>
    <name type="synonym">Lycopersicon esculentum</name>
    <dbReference type="NCBI Taxonomy" id="4081"/>
    <lineage>
        <taxon>Eukaryota</taxon>
        <taxon>Viridiplantae</taxon>
        <taxon>Streptophyta</taxon>
        <taxon>Embryophyta</taxon>
        <taxon>Tracheophyta</taxon>
        <taxon>Spermatophyta</taxon>
        <taxon>Magnoliopsida</taxon>
        <taxon>eudicotyledons</taxon>
        <taxon>Gunneridae</taxon>
        <taxon>Pentapetalae</taxon>
        <taxon>asterids</taxon>
        <taxon>lamiids</taxon>
        <taxon>Solanales</taxon>
        <taxon>Solanaceae</taxon>
        <taxon>Solanoideae</taxon>
        <taxon>Solaneae</taxon>
        <taxon>Solanum</taxon>
        <taxon>Solanum subgen. Lycopersicon</taxon>
    </lineage>
</organism>
<dbReference type="InterPro" id="IPR000477">
    <property type="entry name" value="RT_dom"/>
</dbReference>
<dbReference type="InParanoid" id="A0A3Q7GF33"/>
<dbReference type="Gramene" id="Solyc05g018835.1.1">
    <property type="protein sequence ID" value="Solyc05g018835.1.1"/>
    <property type="gene ID" value="Solyc05g018835.1"/>
</dbReference>
<dbReference type="InterPro" id="IPR043502">
    <property type="entry name" value="DNA/RNA_pol_sf"/>
</dbReference>
<dbReference type="CDD" id="cd01647">
    <property type="entry name" value="RT_LTR"/>
    <property type="match status" value="1"/>
</dbReference>
<evidence type="ECO:0000313" key="2">
    <source>
        <dbReference type="EnsemblPlants" id="Solyc05g018835.1.1"/>
    </source>
</evidence>
<dbReference type="PANTHER" id="PTHR24559:SF444">
    <property type="entry name" value="REVERSE TRANSCRIPTASE DOMAIN-CONTAINING PROTEIN"/>
    <property type="match status" value="1"/>
</dbReference>
<dbReference type="SUPFAM" id="SSF56672">
    <property type="entry name" value="DNA/RNA polymerases"/>
    <property type="match status" value="1"/>
</dbReference>
<reference evidence="2" key="1">
    <citation type="journal article" date="2012" name="Nature">
        <title>The tomato genome sequence provides insights into fleshy fruit evolution.</title>
        <authorList>
            <consortium name="Tomato Genome Consortium"/>
        </authorList>
    </citation>
    <scope>NUCLEOTIDE SEQUENCE [LARGE SCALE GENOMIC DNA]</scope>
    <source>
        <strain evidence="2">cv. Heinz 1706</strain>
    </source>
</reference>
<feature type="domain" description="Reverse transcriptase" evidence="1">
    <location>
        <begin position="9"/>
        <end position="121"/>
    </location>
</feature>
<dbReference type="EnsemblPlants" id="Solyc05g018835.1.1">
    <property type="protein sequence ID" value="Solyc05g018835.1.1"/>
    <property type="gene ID" value="Solyc05g018835.1"/>
</dbReference>
<proteinExistence type="predicted"/>
<dbReference type="Pfam" id="PF00078">
    <property type="entry name" value="RVT_1"/>
    <property type="match status" value="1"/>
</dbReference>
<dbReference type="InterPro" id="IPR043128">
    <property type="entry name" value="Rev_trsase/Diguanyl_cyclase"/>
</dbReference>
<reference evidence="2" key="2">
    <citation type="submission" date="2019-01" db="UniProtKB">
        <authorList>
            <consortium name="EnsemblPlants"/>
        </authorList>
    </citation>
    <scope>IDENTIFICATION</scope>
    <source>
        <strain evidence="2">cv. Heinz 1706</strain>
    </source>
</reference>
<evidence type="ECO:0000313" key="3">
    <source>
        <dbReference type="Proteomes" id="UP000004994"/>
    </source>
</evidence>
<dbReference type="AlphaFoldDB" id="A0A3Q7GF33"/>
<dbReference type="Proteomes" id="UP000004994">
    <property type="component" value="Chromosome 5"/>
</dbReference>